<dbReference type="Proteomes" id="UP000823736">
    <property type="component" value="Unassembled WGS sequence"/>
</dbReference>
<keyword evidence="3" id="KW-1185">Reference proteome</keyword>
<organism evidence="2 3">
    <name type="scientific">Halolamina salifodinae</name>
    <dbReference type="NCBI Taxonomy" id="1202767"/>
    <lineage>
        <taxon>Archaea</taxon>
        <taxon>Methanobacteriati</taxon>
        <taxon>Methanobacteriota</taxon>
        <taxon>Stenosarchaea group</taxon>
        <taxon>Halobacteria</taxon>
        <taxon>Halobacteriales</taxon>
        <taxon>Haloferacaceae</taxon>
    </lineage>
</organism>
<evidence type="ECO:0000313" key="2">
    <source>
        <dbReference type="EMBL" id="MBP1987633.1"/>
    </source>
</evidence>
<dbReference type="EMBL" id="JAGGLC010000004">
    <property type="protein sequence ID" value="MBP1987633.1"/>
    <property type="molecule type" value="Genomic_DNA"/>
</dbReference>
<feature type="region of interest" description="Disordered" evidence="1">
    <location>
        <begin position="1"/>
        <end position="36"/>
    </location>
</feature>
<gene>
    <name evidence="2" type="ORF">J2753_002134</name>
</gene>
<sequence length="242" mass="27692">MTTKSFTTTSGIPTNRELSGDVEGDNSSASPYARSDEFADERLAGNSSAPALNNATYIGVHEDEYQSKASWKQIKKYERLELYNRGTHTRQGRVDQTQLHDQDDWYFCESLTAQMGLSDYEWLLTLRLFKPMDMRTYRGTESDDSKTTMKQYLGAFCVGALVYNAGQSDNRWMYYPGTESGEKIERYNSPKARFEVQQVEDDLVDRHQAVERCAESLDFSEGEIRSCLEKVRTELPAWVDDG</sequence>
<name>A0A8T4GZT7_9EURY</name>
<reference evidence="2" key="1">
    <citation type="submission" date="2021-03" db="EMBL/GenBank/DDBJ databases">
        <title>Genomic Encyclopedia of Type Strains, Phase IV (KMG-IV): sequencing the most valuable type-strain genomes for metagenomic binning, comparative biology and taxonomic classification.</title>
        <authorList>
            <person name="Goeker M."/>
        </authorList>
    </citation>
    <scope>NUCLEOTIDE SEQUENCE</scope>
    <source>
        <strain evidence="2">DSM 26232</strain>
    </source>
</reference>
<dbReference type="RefSeq" id="WP_209491998.1">
    <property type="nucleotide sequence ID" value="NZ_JAGGLC010000004.1"/>
</dbReference>
<comment type="caution">
    <text evidence="2">The sequence shown here is derived from an EMBL/GenBank/DDBJ whole genome shotgun (WGS) entry which is preliminary data.</text>
</comment>
<evidence type="ECO:0000256" key="1">
    <source>
        <dbReference type="SAM" id="MobiDB-lite"/>
    </source>
</evidence>
<evidence type="ECO:0000313" key="3">
    <source>
        <dbReference type="Proteomes" id="UP000823736"/>
    </source>
</evidence>
<proteinExistence type="predicted"/>
<protein>
    <submittedName>
        <fullName evidence="2">Uncharacterized protein</fullName>
    </submittedName>
</protein>
<feature type="compositionally biased region" description="Polar residues" evidence="1">
    <location>
        <begin position="1"/>
        <end position="17"/>
    </location>
</feature>
<dbReference type="OrthoDB" id="384192at2157"/>
<dbReference type="AlphaFoldDB" id="A0A8T4GZT7"/>
<accession>A0A8T4GZT7</accession>